<dbReference type="Proteomes" id="UP000298381">
    <property type="component" value="Unassembled WGS sequence"/>
</dbReference>
<feature type="transmembrane region" description="Helical" evidence="9">
    <location>
        <begin position="88"/>
        <end position="106"/>
    </location>
</feature>
<evidence type="ECO:0000313" key="11">
    <source>
        <dbReference type="Proteomes" id="UP000298381"/>
    </source>
</evidence>
<comment type="subcellular location">
    <subcellularLocation>
        <location evidence="1">Cell membrane</location>
        <topology evidence="1">Multi-pass membrane protein</topology>
    </subcellularLocation>
</comment>
<keyword evidence="3 8" id="KW-0813">Transport</keyword>
<proteinExistence type="inferred from homology"/>
<sequence length="202" mass="22227">MYTLSKDMWKTKTLSKLAVLGVIAFALMLFEFPLVWLAPPFLKLDISDLPALIGSFALGPMAGVIIQFLKNLLFMVIRGTSSAGVGELANFLVGSVFVYTAGAIYFKKKTMNRAVVGLIVGTILMTVVITLANYFFIFPMYAKLFGLSIENLVEMGTSINANIVDLKTMMIYAIVPFNLLKGILESAITILVYKRVSPILHK</sequence>
<evidence type="ECO:0000256" key="6">
    <source>
        <dbReference type="ARBA" id="ARBA00022989"/>
    </source>
</evidence>
<dbReference type="RefSeq" id="WP_135269937.1">
    <property type="nucleotide sequence ID" value="NZ_SRIB01000001.1"/>
</dbReference>
<dbReference type="OrthoDB" id="9809216at2"/>
<dbReference type="PIRSF" id="PIRSF037778">
    <property type="entry name" value="UCP037778_transp_RibU"/>
    <property type="match status" value="1"/>
</dbReference>
<evidence type="ECO:0000313" key="10">
    <source>
        <dbReference type="EMBL" id="TFZ41730.1"/>
    </source>
</evidence>
<evidence type="ECO:0000256" key="4">
    <source>
        <dbReference type="ARBA" id="ARBA00022475"/>
    </source>
</evidence>
<keyword evidence="11" id="KW-1185">Reference proteome</keyword>
<dbReference type="PANTHER" id="PTHR38438:SF1">
    <property type="entry name" value="RIBOFLAVIN TRANSPORTER RIBU"/>
    <property type="match status" value="1"/>
</dbReference>
<evidence type="ECO:0000256" key="2">
    <source>
        <dbReference type="ARBA" id="ARBA00005540"/>
    </source>
</evidence>
<keyword evidence="7 8" id="KW-0472">Membrane</keyword>
<dbReference type="EMBL" id="SRIB01000001">
    <property type="protein sequence ID" value="TFZ41730.1"/>
    <property type="molecule type" value="Genomic_DNA"/>
</dbReference>
<evidence type="ECO:0000256" key="8">
    <source>
        <dbReference type="PIRNR" id="PIRNR037778"/>
    </source>
</evidence>
<feature type="transmembrane region" description="Helical" evidence="9">
    <location>
        <begin position="115"/>
        <end position="137"/>
    </location>
</feature>
<gene>
    <name evidence="10" type="ORF">E4100_00930</name>
</gene>
<keyword evidence="4 8" id="KW-1003">Cell membrane</keyword>
<protein>
    <recommendedName>
        <fullName evidence="8">Riboflavin transporter</fullName>
    </recommendedName>
</protein>
<evidence type="ECO:0000256" key="7">
    <source>
        <dbReference type="ARBA" id="ARBA00023136"/>
    </source>
</evidence>
<comment type="similarity">
    <text evidence="2 8">Belongs to the prokaryotic riboflavin transporter (P-RFT) (TC 2.A.87) family.</text>
</comment>
<dbReference type="PANTHER" id="PTHR38438">
    <property type="entry name" value="RIBOFLAVIN TRANSPORTER RIBU"/>
    <property type="match status" value="1"/>
</dbReference>
<dbReference type="AlphaFoldDB" id="A0A4Z0DA30"/>
<organism evidence="10 11">
    <name type="scientific">Soehngenia longivitae</name>
    <dbReference type="NCBI Taxonomy" id="2562294"/>
    <lineage>
        <taxon>Bacteria</taxon>
        <taxon>Bacillati</taxon>
        <taxon>Bacillota</taxon>
        <taxon>Tissierellia</taxon>
        <taxon>Tissierellales</taxon>
        <taxon>Tissierellaceae</taxon>
        <taxon>Soehngenia</taxon>
    </lineage>
</organism>
<keyword evidence="5 9" id="KW-0812">Transmembrane</keyword>
<evidence type="ECO:0000256" key="3">
    <source>
        <dbReference type="ARBA" id="ARBA00022448"/>
    </source>
</evidence>
<feature type="transmembrane region" description="Helical" evidence="9">
    <location>
        <begin position="170"/>
        <end position="193"/>
    </location>
</feature>
<accession>A0A4Z0DA30</accession>
<dbReference type="Pfam" id="PF12822">
    <property type="entry name" value="ECF_trnsprt"/>
    <property type="match status" value="1"/>
</dbReference>
<feature type="transmembrane region" description="Helical" evidence="9">
    <location>
        <begin position="49"/>
        <end position="68"/>
    </location>
</feature>
<comment type="caution">
    <text evidence="10">The sequence shown here is derived from an EMBL/GenBank/DDBJ whole genome shotgun (WGS) entry which is preliminary data.</text>
</comment>
<evidence type="ECO:0000256" key="1">
    <source>
        <dbReference type="ARBA" id="ARBA00004651"/>
    </source>
</evidence>
<evidence type="ECO:0000256" key="9">
    <source>
        <dbReference type="SAM" id="Phobius"/>
    </source>
</evidence>
<dbReference type="InterPro" id="IPR025720">
    <property type="entry name" value="RibU"/>
</dbReference>
<evidence type="ECO:0000256" key="5">
    <source>
        <dbReference type="ARBA" id="ARBA00022692"/>
    </source>
</evidence>
<keyword evidence="6 9" id="KW-1133">Transmembrane helix</keyword>
<comment type="function">
    <text evidence="8">Probably a riboflavin-binding protein that interacts with the energy-coupling factor (ECF) ABC-transporter complex.</text>
</comment>
<dbReference type="GO" id="GO:0032217">
    <property type="term" value="F:riboflavin transmembrane transporter activity"/>
    <property type="evidence" value="ECO:0007669"/>
    <property type="project" value="UniProtKB-UniRule"/>
</dbReference>
<reference evidence="10 11" key="1">
    <citation type="submission" date="2019-03" db="EMBL/GenBank/DDBJ databases">
        <title>Draft genome sequence data and analysis of a Fermenting Bacterium, Soehngenia longevitae strain 1933PT, isolated from petroleum reservoir in Azerbaijan.</title>
        <authorList>
            <person name="Grouzdev D.S."/>
            <person name="Bidzhieva S.K."/>
            <person name="Sokolova D.S."/>
            <person name="Tourova T.P."/>
            <person name="Poltaraus A.B."/>
            <person name="Nazina T.N."/>
        </authorList>
    </citation>
    <scope>NUCLEOTIDE SEQUENCE [LARGE SCALE GENOMIC DNA]</scope>
    <source>
        <strain evidence="10 11">1933P</strain>
    </source>
</reference>
<name>A0A4Z0DA30_9FIRM</name>
<feature type="transmembrane region" description="Helical" evidence="9">
    <location>
        <begin position="17"/>
        <end position="37"/>
    </location>
</feature>
<dbReference type="Gene3D" id="1.10.1760.20">
    <property type="match status" value="1"/>
</dbReference>
<dbReference type="GO" id="GO:0005886">
    <property type="term" value="C:plasma membrane"/>
    <property type="evidence" value="ECO:0007669"/>
    <property type="project" value="UniProtKB-SubCell"/>
</dbReference>
<dbReference type="InterPro" id="IPR024529">
    <property type="entry name" value="ECF_trnsprt_substrate-spec"/>
</dbReference>